<feature type="region of interest" description="Disordered" evidence="1">
    <location>
        <begin position="89"/>
        <end position="127"/>
    </location>
</feature>
<dbReference type="EMBL" id="JASCZI010188264">
    <property type="protein sequence ID" value="MED6190983.1"/>
    <property type="molecule type" value="Genomic_DNA"/>
</dbReference>
<accession>A0ABU6X2X4</accession>
<feature type="compositionally biased region" description="Basic and acidic residues" evidence="1">
    <location>
        <begin position="17"/>
        <end position="26"/>
    </location>
</feature>
<comment type="caution">
    <text evidence="2">The sequence shown here is derived from an EMBL/GenBank/DDBJ whole genome shotgun (WGS) entry which is preliminary data.</text>
</comment>
<proteinExistence type="predicted"/>
<feature type="region of interest" description="Disordered" evidence="1">
    <location>
        <begin position="17"/>
        <end position="71"/>
    </location>
</feature>
<keyword evidence="3" id="KW-1185">Reference proteome</keyword>
<feature type="compositionally biased region" description="Low complexity" evidence="1">
    <location>
        <begin position="59"/>
        <end position="71"/>
    </location>
</feature>
<protein>
    <submittedName>
        <fullName evidence="2">Uncharacterized protein</fullName>
    </submittedName>
</protein>
<feature type="compositionally biased region" description="Basic residues" evidence="1">
    <location>
        <begin position="27"/>
        <end position="46"/>
    </location>
</feature>
<evidence type="ECO:0000256" key="1">
    <source>
        <dbReference type="SAM" id="MobiDB-lite"/>
    </source>
</evidence>
<gene>
    <name evidence="2" type="ORF">PIB30_111369</name>
</gene>
<organism evidence="2 3">
    <name type="scientific">Stylosanthes scabra</name>
    <dbReference type="NCBI Taxonomy" id="79078"/>
    <lineage>
        <taxon>Eukaryota</taxon>
        <taxon>Viridiplantae</taxon>
        <taxon>Streptophyta</taxon>
        <taxon>Embryophyta</taxon>
        <taxon>Tracheophyta</taxon>
        <taxon>Spermatophyta</taxon>
        <taxon>Magnoliopsida</taxon>
        <taxon>eudicotyledons</taxon>
        <taxon>Gunneridae</taxon>
        <taxon>Pentapetalae</taxon>
        <taxon>rosids</taxon>
        <taxon>fabids</taxon>
        <taxon>Fabales</taxon>
        <taxon>Fabaceae</taxon>
        <taxon>Papilionoideae</taxon>
        <taxon>50 kb inversion clade</taxon>
        <taxon>dalbergioids sensu lato</taxon>
        <taxon>Dalbergieae</taxon>
        <taxon>Pterocarpus clade</taxon>
        <taxon>Stylosanthes</taxon>
    </lineage>
</organism>
<reference evidence="2 3" key="1">
    <citation type="journal article" date="2023" name="Plants (Basel)">
        <title>Bridging the Gap: Combining Genomics and Transcriptomics Approaches to Understand Stylosanthes scabra, an Orphan Legume from the Brazilian Caatinga.</title>
        <authorList>
            <person name="Ferreira-Neto J.R.C."/>
            <person name="da Silva M.D."/>
            <person name="Binneck E."/>
            <person name="de Melo N.F."/>
            <person name="da Silva R.H."/>
            <person name="de Melo A.L.T.M."/>
            <person name="Pandolfi V."/>
            <person name="Bustamante F.O."/>
            <person name="Brasileiro-Vidal A.C."/>
            <person name="Benko-Iseppon A.M."/>
        </authorList>
    </citation>
    <scope>NUCLEOTIDE SEQUENCE [LARGE SCALE GENOMIC DNA]</scope>
    <source>
        <tissue evidence="2">Leaves</tissue>
    </source>
</reference>
<sequence>MTLHQQILYLPKMMSDRHMTRGDRGRGRGYRGRGTGGRRGRPRKRTSIPIDLREAEAKTSTPPATSTPVIPIPSLLEDLPAMRMIPTSEMRVQSCETPRTRSQRQTPTQTTIEDDELPPPELDLMPL</sequence>
<dbReference type="Proteomes" id="UP001341840">
    <property type="component" value="Unassembled WGS sequence"/>
</dbReference>
<evidence type="ECO:0000313" key="3">
    <source>
        <dbReference type="Proteomes" id="UP001341840"/>
    </source>
</evidence>
<name>A0ABU6X2X4_9FABA</name>
<evidence type="ECO:0000313" key="2">
    <source>
        <dbReference type="EMBL" id="MED6190983.1"/>
    </source>
</evidence>